<evidence type="ECO:0008006" key="12">
    <source>
        <dbReference type="Google" id="ProtNLM"/>
    </source>
</evidence>
<reference evidence="10 11" key="1">
    <citation type="journal article" date="2016" name="Nat. Commun.">
        <title>Thousands of microbial genomes shed light on interconnected biogeochemical processes in an aquifer system.</title>
        <authorList>
            <person name="Anantharaman K."/>
            <person name="Brown C.T."/>
            <person name="Hug L.A."/>
            <person name="Sharon I."/>
            <person name="Castelle C.J."/>
            <person name="Probst A.J."/>
            <person name="Thomas B.C."/>
            <person name="Singh A."/>
            <person name="Wilkins M.J."/>
            <person name="Karaoz U."/>
            <person name="Brodie E.L."/>
            <person name="Williams K.H."/>
            <person name="Hubbard S.S."/>
            <person name="Banfield J.F."/>
        </authorList>
    </citation>
    <scope>NUCLEOTIDE SEQUENCE [LARGE SCALE GENOMIC DNA]</scope>
</reference>
<feature type="transmembrane region" description="Helical" evidence="7">
    <location>
        <begin position="341"/>
        <end position="365"/>
    </location>
</feature>
<dbReference type="Pfam" id="PF02687">
    <property type="entry name" value="FtsX"/>
    <property type="match status" value="1"/>
</dbReference>
<dbReference type="InterPro" id="IPR003838">
    <property type="entry name" value="ABC3_permease_C"/>
</dbReference>
<evidence type="ECO:0000256" key="7">
    <source>
        <dbReference type="SAM" id="Phobius"/>
    </source>
</evidence>
<dbReference type="Proteomes" id="UP000176988">
    <property type="component" value="Unassembled WGS sequence"/>
</dbReference>
<feature type="transmembrane region" description="Helical" evidence="7">
    <location>
        <begin position="377"/>
        <end position="399"/>
    </location>
</feature>
<dbReference type="InterPro" id="IPR050250">
    <property type="entry name" value="Macrolide_Exporter_MacB"/>
</dbReference>
<evidence type="ECO:0000259" key="9">
    <source>
        <dbReference type="Pfam" id="PF12704"/>
    </source>
</evidence>
<comment type="similarity">
    <text evidence="6">Belongs to the ABC-4 integral membrane protein family.</text>
</comment>
<keyword evidence="5 7" id="KW-0472">Membrane</keyword>
<dbReference type="InterPro" id="IPR025857">
    <property type="entry name" value="MacB_PCD"/>
</dbReference>
<name>A0A1F7WE82_9BACT</name>
<feature type="domain" description="ABC3 transporter permease C-terminal" evidence="8">
    <location>
        <begin position="291"/>
        <end position="408"/>
    </location>
</feature>
<comment type="caution">
    <text evidence="10">The sequence shown here is derived from an EMBL/GenBank/DDBJ whole genome shotgun (WGS) entry which is preliminary data.</text>
</comment>
<feature type="transmembrane region" description="Helical" evidence="7">
    <location>
        <begin position="21"/>
        <end position="47"/>
    </location>
</feature>
<organism evidence="10 11">
    <name type="scientific">Candidatus Uhrbacteria bacterium RIFOXYC2_FULL_47_19</name>
    <dbReference type="NCBI Taxonomy" id="1802424"/>
    <lineage>
        <taxon>Bacteria</taxon>
        <taxon>Candidatus Uhriibacteriota</taxon>
    </lineage>
</organism>
<keyword evidence="2" id="KW-1003">Cell membrane</keyword>
<proteinExistence type="inferred from homology"/>
<dbReference type="STRING" id="1802424.A2480_00390"/>
<dbReference type="PANTHER" id="PTHR30572:SF4">
    <property type="entry name" value="ABC TRANSPORTER PERMEASE YTRF"/>
    <property type="match status" value="1"/>
</dbReference>
<evidence type="ECO:0000313" key="11">
    <source>
        <dbReference type="Proteomes" id="UP000176988"/>
    </source>
</evidence>
<evidence type="ECO:0000256" key="1">
    <source>
        <dbReference type="ARBA" id="ARBA00004651"/>
    </source>
</evidence>
<dbReference type="EMBL" id="MGFG01000016">
    <property type="protein sequence ID" value="OGM01126.1"/>
    <property type="molecule type" value="Genomic_DNA"/>
</dbReference>
<accession>A0A1F7WE82</accession>
<feature type="domain" description="MacB-like periplasmic core" evidence="9">
    <location>
        <begin position="23"/>
        <end position="250"/>
    </location>
</feature>
<evidence type="ECO:0000256" key="6">
    <source>
        <dbReference type="ARBA" id="ARBA00038076"/>
    </source>
</evidence>
<dbReference type="GO" id="GO:0005886">
    <property type="term" value="C:plasma membrane"/>
    <property type="evidence" value="ECO:0007669"/>
    <property type="project" value="UniProtKB-SubCell"/>
</dbReference>
<dbReference type="PANTHER" id="PTHR30572">
    <property type="entry name" value="MEMBRANE COMPONENT OF TRANSPORTER-RELATED"/>
    <property type="match status" value="1"/>
</dbReference>
<dbReference type="AlphaFoldDB" id="A0A1F7WE82"/>
<dbReference type="GO" id="GO:0022857">
    <property type="term" value="F:transmembrane transporter activity"/>
    <property type="evidence" value="ECO:0007669"/>
    <property type="project" value="TreeGrafter"/>
</dbReference>
<evidence type="ECO:0000256" key="2">
    <source>
        <dbReference type="ARBA" id="ARBA00022475"/>
    </source>
</evidence>
<comment type="subcellular location">
    <subcellularLocation>
        <location evidence="1">Cell membrane</location>
        <topology evidence="1">Multi-pass membrane protein</topology>
    </subcellularLocation>
</comment>
<feature type="transmembrane region" description="Helical" evidence="7">
    <location>
        <begin position="285"/>
        <end position="312"/>
    </location>
</feature>
<dbReference type="Pfam" id="PF12704">
    <property type="entry name" value="MacB_PCD"/>
    <property type="match status" value="1"/>
</dbReference>
<evidence type="ECO:0000313" key="10">
    <source>
        <dbReference type="EMBL" id="OGM01126.1"/>
    </source>
</evidence>
<evidence type="ECO:0000259" key="8">
    <source>
        <dbReference type="Pfam" id="PF02687"/>
    </source>
</evidence>
<evidence type="ECO:0000256" key="4">
    <source>
        <dbReference type="ARBA" id="ARBA00022989"/>
    </source>
</evidence>
<evidence type="ECO:0000256" key="3">
    <source>
        <dbReference type="ARBA" id="ARBA00022692"/>
    </source>
</evidence>
<evidence type="ECO:0000256" key="5">
    <source>
        <dbReference type="ARBA" id="ARBA00023136"/>
    </source>
</evidence>
<keyword evidence="3 7" id="KW-0812">Transmembrane</keyword>
<gene>
    <name evidence="10" type="ORF">A2480_00390</name>
</gene>
<keyword evidence="4 7" id="KW-1133">Transmembrane helix</keyword>
<protein>
    <recommendedName>
        <fullName evidence="12">Multidrug ABC transporter substrate-binding protein</fullName>
    </recommendedName>
</protein>
<sequence>MRQFFINTIGLALGNLRRNRLRTILSLLGVTIGVFSVTLIVSLGFGLKGYIVAQVDQFGKNFVTVNAAAPGLSTQGSITSQLSASRVVSIDYDDAEALNGLPHVLDVVAFSSSQAFVAFRENEYRSLVFGSTANYMSFDLQARLGSGRFFTEREEKSMSPVIVIGSKVADQLFGEVDPVGQKVRLKGMNLQVVGVMEPRGVFGPMDFDTIVLLPLRLMQKRLTGDEYVQEIDLIVSDQEYIESVSEDVATVLRRRHNITDPDKDDFMIHTYTEVMKTIGTVTNAITILLGLLAAISLLVGGIGIMNIMLVSVTERIREVGLRKALGAKNSVIWQQFLAESIILTTLGGALGGLAGTIITIAIIAYARYTGFDLQYAVSLPSFLVALLVAMAIGTIFGAYPAKKAAELDPISALRYE</sequence>